<keyword evidence="1" id="KW-0472">Membrane</keyword>
<evidence type="ECO:0000256" key="1">
    <source>
        <dbReference type="SAM" id="Phobius"/>
    </source>
</evidence>
<sequence>MSCERVWLVVAVVTAYLGAGGLLFQALGPPPPPAPPYAAAVRRYTESCLNQLWLITGQGRTLGPLIVYLTTLLHGGSPGASAEAPPNS</sequence>
<dbReference type="EMBL" id="OV725080">
    <property type="protein sequence ID" value="CAH1398860.1"/>
    <property type="molecule type" value="Genomic_DNA"/>
</dbReference>
<keyword evidence="1" id="KW-0812">Transmembrane</keyword>
<reference evidence="2" key="1">
    <citation type="submission" date="2022-01" db="EMBL/GenBank/DDBJ databases">
        <authorList>
            <person name="King R."/>
        </authorList>
    </citation>
    <scope>NUCLEOTIDE SEQUENCE</scope>
</reference>
<organism evidence="2 3">
    <name type="scientific">Nezara viridula</name>
    <name type="common">Southern green stink bug</name>
    <name type="synonym">Cimex viridulus</name>
    <dbReference type="NCBI Taxonomy" id="85310"/>
    <lineage>
        <taxon>Eukaryota</taxon>
        <taxon>Metazoa</taxon>
        <taxon>Ecdysozoa</taxon>
        <taxon>Arthropoda</taxon>
        <taxon>Hexapoda</taxon>
        <taxon>Insecta</taxon>
        <taxon>Pterygota</taxon>
        <taxon>Neoptera</taxon>
        <taxon>Paraneoptera</taxon>
        <taxon>Hemiptera</taxon>
        <taxon>Heteroptera</taxon>
        <taxon>Panheteroptera</taxon>
        <taxon>Pentatomomorpha</taxon>
        <taxon>Pentatomoidea</taxon>
        <taxon>Pentatomidae</taxon>
        <taxon>Pentatominae</taxon>
        <taxon>Nezara</taxon>
    </lineage>
</organism>
<keyword evidence="3" id="KW-1185">Reference proteome</keyword>
<protein>
    <submittedName>
        <fullName evidence="2">Uncharacterized protein</fullName>
    </submittedName>
</protein>
<name>A0A9P0MNA8_NEZVI</name>
<accession>A0A9P0MNA8</accession>
<gene>
    <name evidence="2" type="ORF">NEZAVI_LOCUS8431</name>
</gene>
<proteinExistence type="predicted"/>
<keyword evidence="1" id="KW-1133">Transmembrane helix</keyword>
<dbReference type="Proteomes" id="UP001152798">
    <property type="component" value="Chromosome 4"/>
</dbReference>
<evidence type="ECO:0000313" key="2">
    <source>
        <dbReference type="EMBL" id="CAH1398860.1"/>
    </source>
</evidence>
<feature type="transmembrane region" description="Helical" evidence="1">
    <location>
        <begin position="7"/>
        <end position="27"/>
    </location>
</feature>
<dbReference type="AlphaFoldDB" id="A0A9P0MNA8"/>
<evidence type="ECO:0000313" key="3">
    <source>
        <dbReference type="Proteomes" id="UP001152798"/>
    </source>
</evidence>